<feature type="compositionally biased region" description="Basic and acidic residues" evidence="1">
    <location>
        <begin position="549"/>
        <end position="558"/>
    </location>
</feature>
<sequence length="1349" mass="146774">MTESAPLPRDAEEQVRNVDALEPRVDVESLSPVRSESPRSDTAPPSPLRSDEETIDSREAPASFIPRAVPNRIVEEMVLDREAVSPALDFQDQEVVQPREAPEEGGDGHMGGAESRTGDDLKVVGRSSEHAHGEGVLDEKAGDAVQIEPFVAACALQEKVDDNDQLGDGVVGDVFQQRAHEFGEVSQQRADDEVSLEKNVTPDAVQERAGVEVPFEKEVTPDVLQQRAGDDVPPEETVVCDSLRLKADEDGPSEDGVAGDVSPERPESDVPFEEGLVEDVSQEQERVANDVQLEGGVVGDLLQGSAETDVPFDQDADVEETVQGLGGAQEEHDFLLEWETELEMEELRRLDEQRRRQEEWVRQLALDMLAQGQGPTEGQGLDNVDEISPGSGSVPLEEEPEALNDSLPEAPRCAEGEEEVDEGQSVQEVVREDRVQNELAEQDAVLPECREEIQEEKKKVEDGDEEEDEENEDHRVSPGPVGVHGEGEDDGACEGLDHHPADSDPQGGVTEGEVVTDTGRESPRGDVLVEAPQGENGPEVIVSAEQDEKDSQEASEEVHLKRAEVLEQIEETVGEPIENHPTSEEQPVLLEKEQLEEQLVEQEEDEHELRHVLLEHEGGRQFEEEVVKDEDHHEREECNAGGEAPMVPFGVVSLGEDVPAQALAAEPPVEVPLPQIHVTPLQVQNPQNGEDPRRRKDPAATTHLLSVVVEKPRATGCFGRLSSCCDGPVHDFHETRVVDREATWVDPGSRLDASWQVLSSTWIRKELDPKSNRVYPLQAGDMLRATAIVREELRVIGPAGGWVSLVSPSGEPLVMLAPPLDTSCEEYPAVDLGQAFLDAVARNDVAGAGVIAQDLATSGSVLPGHVAAARTSLAESVAEGTTDWTATCELLDRALFGPPQGTSQDMQMAICRGDASTAEKVLRRPRAELELPTALPLRHVEMVEELFSHAARAVARRRSTAPCTCGMSSCSKCRARIWERLLRVVIIAKAYPEGTEAHILALHQPQFITVETKILMHEEASGKYEYCGEWNRRHAFKQRTQGTVHFIRWNESEWWIIAEGAPEPLYTRTGGQLPSVLGWLSFRSGTADTLAVNLVQKTQEEIDGMFLAGEFYSVPALPTNKLPKRTRAAEEPTRPQVQALTPPQVQAPTPPQVQAPTPAQIQAPTSPQVQTPTSPQVQAPAQASVLAPDVQPQQRTQAREEELPPRRMPSSTSGALVETSAGEVDLPTYLTTLVDDGQAQARDHFAPSTSSRAEVFDARATLNTSAGSMPLPSYLAGLVAEGPSSAQVRSPRGHDEETPLYPTIPGYFGNSHVASSAPNDFCMPGSSFEVATTAGQMPLTGYLAGSIES</sequence>
<protein>
    <submittedName>
        <fullName evidence="2">Uncharacterized protein</fullName>
    </submittedName>
</protein>
<dbReference type="EMBL" id="HBFQ01053948">
    <property type="protein sequence ID" value="CAD8864006.1"/>
    <property type="molecule type" value="Transcribed_RNA"/>
</dbReference>
<feature type="compositionally biased region" description="Basic and acidic residues" evidence="1">
    <location>
        <begin position="205"/>
        <end position="220"/>
    </location>
</feature>
<feature type="compositionally biased region" description="Basic and acidic residues" evidence="1">
    <location>
        <begin position="49"/>
        <end position="59"/>
    </location>
</feature>
<reference evidence="2" key="1">
    <citation type="submission" date="2021-01" db="EMBL/GenBank/DDBJ databases">
        <authorList>
            <person name="Corre E."/>
            <person name="Pelletier E."/>
            <person name="Niang G."/>
            <person name="Scheremetjew M."/>
            <person name="Finn R."/>
            <person name="Kale V."/>
            <person name="Holt S."/>
            <person name="Cochrane G."/>
            <person name="Meng A."/>
            <person name="Brown T."/>
            <person name="Cohen L."/>
        </authorList>
    </citation>
    <scope>NUCLEOTIDE SEQUENCE</scope>
</reference>
<gene>
    <name evidence="2" type="ORF">NSCI0253_LOCUS38361</name>
</gene>
<evidence type="ECO:0000256" key="1">
    <source>
        <dbReference type="SAM" id="MobiDB-lite"/>
    </source>
</evidence>
<feature type="compositionally biased region" description="Basic and acidic residues" evidence="1">
    <location>
        <begin position="183"/>
        <end position="196"/>
    </location>
</feature>
<feature type="region of interest" description="Disordered" evidence="1">
    <location>
        <begin position="679"/>
        <end position="700"/>
    </location>
</feature>
<feature type="compositionally biased region" description="Acidic residues" evidence="1">
    <location>
        <begin position="270"/>
        <end position="282"/>
    </location>
</feature>
<feature type="region of interest" description="Disordered" evidence="1">
    <location>
        <begin position="372"/>
        <end position="558"/>
    </location>
</feature>
<organism evidence="2">
    <name type="scientific">Noctiluca scintillans</name>
    <name type="common">Sea sparkle</name>
    <name type="synonym">Red tide dinoflagellate</name>
    <dbReference type="NCBI Taxonomy" id="2966"/>
    <lineage>
        <taxon>Eukaryota</taxon>
        <taxon>Sar</taxon>
        <taxon>Alveolata</taxon>
        <taxon>Dinophyceae</taxon>
        <taxon>Noctilucales</taxon>
        <taxon>Noctilucaceae</taxon>
        <taxon>Noctiluca</taxon>
    </lineage>
</organism>
<accession>A0A7S1AST0</accession>
<feature type="compositionally biased region" description="Basic and acidic residues" evidence="1">
    <location>
        <begin position="448"/>
        <end position="461"/>
    </location>
</feature>
<feature type="region of interest" description="Disordered" evidence="1">
    <location>
        <begin position="183"/>
        <end position="329"/>
    </location>
</feature>
<feature type="region of interest" description="Disordered" evidence="1">
    <location>
        <begin position="1124"/>
        <end position="1222"/>
    </location>
</feature>
<feature type="compositionally biased region" description="Low complexity" evidence="1">
    <location>
        <begin position="1154"/>
        <end position="1188"/>
    </location>
</feature>
<feature type="region of interest" description="Disordered" evidence="1">
    <location>
        <begin position="85"/>
        <end position="119"/>
    </location>
</feature>
<feature type="compositionally biased region" description="Low complexity" evidence="1">
    <location>
        <begin position="1135"/>
        <end position="1147"/>
    </location>
</feature>
<feature type="region of interest" description="Disordered" evidence="1">
    <location>
        <begin position="1"/>
        <end position="68"/>
    </location>
</feature>
<name>A0A7S1AST0_NOCSC</name>
<evidence type="ECO:0000313" key="2">
    <source>
        <dbReference type="EMBL" id="CAD8864006.1"/>
    </source>
</evidence>
<feature type="compositionally biased region" description="Acidic residues" evidence="1">
    <location>
        <begin position="462"/>
        <end position="471"/>
    </location>
</feature>
<feature type="compositionally biased region" description="Acidic residues" evidence="1">
    <location>
        <begin position="310"/>
        <end position="320"/>
    </location>
</feature>
<feature type="compositionally biased region" description="Basic and acidic residues" evidence="1">
    <location>
        <begin position="9"/>
        <end position="27"/>
    </location>
</feature>
<proteinExistence type="predicted"/>